<evidence type="ECO:0000313" key="3">
    <source>
        <dbReference type="Proteomes" id="UP001168877"/>
    </source>
</evidence>
<dbReference type="AlphaFoldDB" id="A0AA39T9Y8"/>
<evidence type="ECO:0000313" key="2">
    <source>
        <dbReference type="EMBL" id="KAK0606607.1"/>
    </source>
</evidence>
<reference evidence="2" key="1">
    <citation type="journal article" date="2022" name="Plant J.">
        <title>Strategies of tolerance reflected in two North American maple genomes.</title>
        <authorList>
            <person name="McEvoy S.L."/>
            <person name="Sezen U.U."/>
            <person name="Trouern-Trend A."/>
            <person name="McMahon S.M."/>
            <person name="Schaberg P.G."/>
            <person name="Yang J."/>
            <person name="Wegrzyn J.L."/>
            <person name="Swenson N.G."/>
        </authorList>
    </citation>
    <scope>NUCLEOTIDE SEQUENCE</scope>
    <source>
        <strain evidence="2">NS2018</strain>
    </source>
</reference>
<protein>
    <submittedName>
        <fullName evidence="2">Uncharacterized protein</fullName>
    </submittedName>
</protein>
<feature type="compositionally biased region" description="Polar residues" evidence="1">
    <location>
        <begin position="24"/>
        <end position="34"/>
    </location>
</feature>
<accession>A0AA39T9Y8</accession>
<dbReference type="EMBL" id="JAUESC010000001">
    <property type="protein sequence ID" value="KAK0606607.1"/>
    <property type="molecule type" value="Genomic_DNA"/>
</dbReference>
<feature type="region of interest" description="Disordered" evidence="1">
    <location>
        <begin position="16"/>
        <end position="52"/>
    </location>
</feature>
<feature type="compositionally biased region" description="Acidic residues" evidence="1">
    <location>
        <begin position="114"/>
        <end position="123"/>
    </location>
</feature>
<feature type="region of interest" description="Disordered" evidence="1">
    <location>
        <begin position="99"/>
        <end position="129"/>
    </location>
</feature>
<organism evidence="2 3">
    <name type="scientific">Acer saccharum</name>
    <name type="common">Sugar maple</name>
    <dbReference type="NCBI Taxonomy" id="4024"/>
    <lineage>
        <taxon>Eukaryota</taxon>
        <taxon>Viridiplantae</taxon>
        <taxon>Streptophyta</taxon>
        <taxon>Embryophyta</taxon>
        <taxon>Tracheophyta</taxon>
        <taxon>Spermatophyta</taxon>
        <taxon>Magnoliopsida</taxon>
        <taxon>eudicotyledons</taxon>
        <taxon>Gunneridae</taxon>
        <taxon>Pentapetalae</taxon>
        <taxon>rosids</taxon>
        <taxon>malvids</taxon>
        <taxon>Sapindales</taxon>
        <taxon>Sapindaceae</taxon>
        <taxon>Hippocastanoideae</taxon>
        <taxon>Acereae</taxon>
        <taxon>Acer</taxon>
    </lineage>
</organism>
<proteinExistence type="predicted"/>
<dbReference type="Proteomes" id="UP001168877">
    <property type="component" value="Unassembled WGS sequence"/>
</dbReference>
<name>A0AA39T9Y8_ACESA</name>
<reference evidence="2" key="2">
    <citation type="submission" date="2023-06" db="EMBL/GenBank/DDBJ databases">
        <authorList>
            <person name="Swenson N.G."/>
            <person name="Wegrzyn J.L."/>
            <person name="Mcevoy S.L."/>
        </authorList>
    </citation>
    <scope>NUCLEOTIDE SEQUENCE</scope>
    <source>
        <strain evidence="2">NS2018</strain>
        <tissue evidence="2">Leaf</tissue>
    </source>
</reference>
<feature type="compositionally biased region" description="Basic and acidic residues" evidence="1">
    <location>
        <begin position="99"/>
        <end position="112"/>
    </location>
</feature>
<feature type="compositionally biased region" description="Basic and acidic residues" evidence="1">
    <location>
        <begin position="35"/>
        <end position="46"/>
    </location>
</feature>
<evidence type="ECO:0000256" key="1">
    <source>
        <dbReference type="SAM" id="MobiDB-lite"/>
    </source>
</evidence>
<sequence>MMSNDTSFTLQGFVDSMREEDSSLPRNGNLTGNDRQSETAEGKDAAVEEQQTEGIVDVNLGTQVEDVAGDLEKACHYELLGCFNNTATYLQNNCVGTESVEKDQLSQDKGDDNVGMEDEDITGELERNL</sequence>
<keyword evidence="3" id="KW-1185">Reference proteome</keyword>
<gene>
    <name evidence="2" type="ORF">LWI29_001408</name>
</gene>
<comment type="caution">
    <text evidence="2">The sequence shown here is derived from an EMBL/GenBank/DDBJ whole genome shotgun (WGS) entry which is preliminary data.</text>
</comment>